<evidence type="ECO:0000259" key="3">
    <source>
        <dbReference type="PROSITE" id="PS51349"/>
    </source>
</evidence>
<dbReference type="Gene3D" id="3.20.20.70">
    <property type="entry name" value="Aldolase class I"/>
    <property type="match status" value="1"/>
</dbReference>
<proteinExistence type="predicted"/>
<dbReference type="InterPro" id="IPR008259">
    <property type="entry name" value="FMN_hydac_DH_AS"/>
</dbReference>
<sequence>MGLIITPQTLKKLWYMANHLYGGRIWTEYVQQYTGINLYDYAVSGAVCDTYFSPSSRSGVKQDQLSHFLNDTEYVGNSSLIKPGDGTIYAIWIGTNDLGPSAFFTDNRLNLTIEDYIDCVYSQLDTLHEAGARNFILLNIAPLNYAPMYALPENGGTLDSQYWKDEDDYNSNVTQVSEKMRQYVSLVNSVYEYRTPVEVQITDRYPESSFTVFDVHSLLSDIWHDPGAYLNGTVPLNVTSTIEACGSACDNSSIRDSYMWYDTLHPSEQTDRIIAQEFVDIVKGNGTWGGRNILLRQGGADATPEFDKVHSMNILDDLPEGSYKGELDPSTAKALIIAANPPDAVAATNSKEVRPLTLCVRADDFQPEARKVLDRRSWTYVTSSANSGLSFRGNIDSWSQVTFRPRVLRDVGSVSLNSLLLGYPSTVPFFISPMGTMGMSHPDAELELVKGLVRKGVHGIISTASTKPLEEIMESHAAGLRAIGGEATSPSRLSFQLYLPTDREKAITLIRKVRRAGYKGLFITVDTAVLGKRTEDRRKQAEEALADGLDHSKARAPAVEDGTENTFAPAVGARPVPGQLSPSVTWKDLEWIRVEWPGPIVLKGVQTADDAKLAAEHGCQGILLSNHGGRQQHTAPNALATLLEIRTYCPGVLDKLEVYLDGGCRDGADVLKALALGATAVGFGRPFFYAMAAYGSQGVERCIDILSEEVALGMALLGVTSVDQLRPEMVNASQLLNYIWRPELPGTLSRL</sequence>
<dbReference type="InterPro" id="IPR013785">
    <property type="entry name" value="Aldolase_TIM"/>
</dbReference>
<dbReference type="PROSITE" id="PS00557">
    <property type="entry name" value="FMN_HYDROXY_ACID_DH_1"/>
    <property type="match status" value="1"/>
</dbReference>
<dbReference type="InterPro" id="IPR000262">
    <property type="entry name" value="FMN-dep_DH"/>
</dbReference>
<dbReference type="AlphaFoldDB" id="A0AAN9TZH4"/>
<dbReference type="PANTHER" id="PTHR10578:SF104">
    <property type="entry name" value="CYTOCHROME B2, MITOCHONDRIAL-RELATED"/>
    <property type="match status" value="1"/>
</dbReference>
<comment type="caution">
    <text evidence="4">The sequence shown here is derived from an EMBL/GenBank/DDBJ whole genome shotgun (WGS) entry which is preliminary data.</text>
</comment>
<evidence type="ECO:0000313" key="4">
    <source>
        <dbReference type="EMBL" id="KAK7734251.1"/>
    </source>
</evidence>
<organism evidence="4 5">
    <name type="scientific">Cytospora paraplurivora</name>
    <dbReference type="NCBI Taxonomy" id="2898453"/>
    <lineage>
        <taxon>Eukaryota</taxon>
        <taxon>Fungi</taxon>
        <taxon>Dikarya</taxon>
        <taxon>Ascomycota</taxon>
        <taxon>Pezizomycotina</taxon>
        <taxon>Sordariomycetes</taxon>
        <taxon>Sordariomycetidae</taxon>
        <taxon>Diaporthales</taxon>
        <taxon>Cytosporaceae</taxon>
        <taxon>Cytospora</taxon>
    </lineage>
</organism>
<keyword evidence="2" id="KW-0560">Oxidoreductase</keyword>
<name>A0AAN9TZH4_9PEZI</name>
<accession>A0AAN9TZH4</accession>
<feature type="domain" description="FMN hydroxy acid dehydrogenase" evidence="3">
    <location>
        <begin position="354"/>
        <end position="735"/>
    </location>
</feature>
<gene>
    <name evidence="4" type="ORF">SLS53_007899</name>
</gene>
<evidence type="ECO:0000256" key="1">
    <source>
        <dbReference type="ARBA" id="ARBA00001917"/>
    </source>
</evidence>
<keyword evidence="5" id="KW-1185">Reference proteome</keyword>
<dbReference type="PROSITE" id="PS51349">
    <property type="entry name" value="FMN_HYDROXY_ACID_DH_2"/>
    <property type="match status" value="1"/>
</dbReference>
<evidence type="ECO:0000256" key="2">
    <source>
        <dbReference type="ARBA" id="ARBA00023002"/>
    </source>
</evidence>
<dbReference type="PANTHER" id="PTHR10578">
    <property type="entry name" value="S -2-HYDROXY-ACID OXIDASE-RELATED"/>
    <property type="match status" value="1"/>
</dbReference>
<reference evidence="4 5" key="1">
    <citation type="journal article" date="2023" name="PLoS ONE">
        <title>Cytospora paraplurivora sp. nov. isolated from orchards with fruit tree decline syndrome in Ontario, Canada.</title>
        <authorList>
            <person name="Ilyukhin E."/>
            <person name="Nguyen H.D.T."/>
            <person name="Castle A.J."/>
            <person name="Ellouze W."/>
        </authorList>
    </citation>
    <scope>NUCLEOTIDE SEQUENCE [LARGE SCALE GENOMIC DNA]</scope>
    <source>
        <strain evidence="4 5">FDS-564</strain>
    </source>
</reference>
<dbReference type="GO" id="GO:0016788">
    <property type="term" value="F:hydrolase activity, acting on ester bonds"/>
    <property type="evidence" value="ECO:0007669"/>
    <property type="project" value="InterPro"/>
</dbReference>
<comment type="cofactor">
    <cofactor evidence="1">
        <name>FMN</name>
        <dbReference type="ChEBI" id="CHEBI:58210"/>
    </cofactor>
</comment>
<dbReference type="Pfam" id="PF00657">
    <property type="entry name" value="Lipase_GDSL"/>
    <property type="match status" value="1"/>
</dbReference>
<dbReference type="CDD" id="cd01846">
    <property type="entry name" value="fatty_acyltransferase_like"/>
    <property type="match status" value="1"/>
</dbReference>
<dbReference type="GO" id="GO:0016491">
    <property type="term" value="F:oxidoreductase activity"/>
    <property type="evidence" value="ECO:0007669"/>
    <property type="project" value="UniProtKB-KW"/>
</dbReference>
<dbReference type="SUPFAM" id="SSF51395">
    <property type="entry name" value="FMN-linked oxidoreductases"/>
    <property type="match status" value="1"/>
</dbReference>
<dbReference type="InterPro" id="IPR037396">
    <property type="entry name" value="FMN_HAD"/>
</dbReference>
<dbReference type="Proteomes" id="UP001320245">
    <property type="component" value="Unassembled WGS sequence"/>
</dbReference>
<dbReference type="SUPFAM" id="SSF52266">
    <property type="entry name" value="SGNH hydrolase"/>
    <property type="match status" value="1"/>
</dbReference>
<dbReference type="EMBL" id="JAJSPL020000043">
    <property type="protein sequence ID" value="KAK7734251.1"/>
    <property type="molecule type" value="Genomic_DNA"/>
</dbReference>
<evidence type="ECO:0000313" key="5">
    <source>
        <dbReference type="Proteomes" id="UP001320245"/>
    </source>
</evidence>
<protein>
    <recommendedName>
        <fullName evidence="3">FMN hydroxy acid dehydrogenase domain-containing protein</fullName>
    </recommendedName>
</protein>
<dbReference type="Gene3D" id="3.40.50.1110">
    <property type="entry name" value="SGNH hydrolase"/>
    <property type="match status" value="1"/>
</dbReference>
<dbReference type="Pfam" id="PF01070">
    <property type="entry name" value="FMN_dh"/>
    <property type="match status" value="1"/>
</dbReference>
<dbReference type="InterPro" id="IPR036514">
    <property type="entry name" value="SGNH_hydro_sf"/>
</dbReference>
<dbReference type="InterPro" id="IPR001087">
    <property type="entry name" value="GDSL"/>
</dbReference>